<keyword evidence="14" id="KW-1185">Reference proteome</keyword>
<feature type="transmembrane region" description="Helical" evidence="11">
    <location>
        <begin position="1084"/>
        <end position="1113"/>
    </location>
</feature>
<evidence type="ECO:0000256" key="4">
    <source>
        <dbReference type="ARBA" id="ARBA00022692"/>
    </source>
</evidence>
<feature type="transmembrane region" description="Helical" evidence="11">
    <location>
        <begin position="1161"/>
        <end position="1180"/>
    </location>
</feature>
<keyword evidence="6 11" id="KW-0472">Membrane</keyword>
<accession>A0AAV6NY47</accession>
<evidence type="ECO:0000259" key="12">
    <source>
        <dbReference type="Pfam" id="PF13632"/>
    </source>
</evidence>
<evidence type="ECO:0000256" key="9">
    <source>
        <dbReference type="PIRSR" id="PIRSR605150-2"/>
    </source>
</evidence>
<protein>
    <submittedName>
        <fullName evidence="13">Cellulose synthase-like protein H1</fullName>
    </submittedName>
</protein>
<evidence type="ECO:0000256" key="6">
    <source>
        <dbReference type="ARBA" id="ARBA00023136"/>
    </source>
</evidence>
<evidence type="ECO:0000256" key="2">
    <source>
        <dbReference type="ARBA" id="ARBA00022676"/>
    </source>
</evidence>
<feature type="transmembrane region" description="Helical" evidence="11">
    <location>
        <begin position="1217"/>
        <end position="1239"/>
    </location>
</feature>
<evidence type="ECO:0000256" key="5">
    <source>
        <dbReference type="ARBA" id="ARBA00022989"/>
    </source>
</evidence>
<feature type="domain" description="Glycosyltransferase 2-like" evidence="12">
    <location>
        <begin position="413"/>
        <end position="547"/>
    </location>
</feature>
<keyword evidence="7" id="KW-0961">Cell wall biogenesis/degradation</keyword>
<keyword evidence="5 11" id="KW-1133">Transmembrane helix</keyword>
<evidence type="ECO:0000256" key="11">
    <source>
        <dbReference type="SAM" id="Phobius"/>
    </source>
</evidence>
<dbReference type="PANTHER" id="PTHR13301">
    <property type="entry name" value="X-BOX TRANSCRIPTION FACTOR-RELATED"/>
    <property type="match status" value="1"/>
</dbReference>
<proteinExistence type="predicted"/>
<feature type="binding site" evidence="10">
    <location>
        <position position="266"/>
    </location>
    <ligand>
        <name>Mn(2+)</name>
        <dbReference type="ChEBI" id="CHEBI:29035"/>
    </ligand>
</feature>
<evidence type="ECO:0000256" key="8">
    <source>
        <dbReference type="PIRSR" id="PIRSR605150-1"/>
    </source>
</evidence>
<feature type="transmembrane region" description="Helical" evidence="11">
    <location>
        <begin position="1119"/>
        <end position="1140"/>
    </location>
</feature>
<feature type="binding site" evidence="9">
    <location>
        <position position="105"/>
    </location>
    <ligand>
        <name>UDP-alpha-D-glucose</name>
        <dbReference type="ChEBI" id="CHEBI:58885"/>
    </ligand>
</feature>
<keyword evidence="3" id="KW-0808">Transferase</keyword>
<feature type="transmembrane region" description="Helical" evidence="11">
    <location>
        <begin position="708"/>
        <end position="726"/>
    </location>
</feature>
<dbReference type="GO" id="GO:0012505">
    <property type="term" value="C:endomembrane system"/>
    <property type="evidence" value="ECO:0007669"/>
    <property type="project" value="UniProtKB-SubCell"/>
</dbReference>
<feature type="active site" evidence="8">
    <location>
        <position position="452"/>
    </location>
</feature>
<feature type="transmembrane region" description="Helical" evidence="11">
    <location>
        <begin position="1276"/>
        <end position="1295"/>
    </location>
</feature>
<keyword evidence="2" id="KW-0328">Glycosyltransferase</keyword>
<evidence type="ECO:0000256" key="7">
    <source>
        <dbReference type="ARBA" id="ARBA00023316"/>
    </source>
</evidence>
<feature type="active site" evidence="8">
    <location>
        <position position="134"/>
    </location>
</feature>
<feature type="transmembrane region" description="Helical" evidence="11">
    <location>
        <begin position="20"/>
        <end position="38"/>
    </location>
</feature>
<dbReference type="Proteomes" id="UP000685013">
    <property type="component" value="Chromosome 2"/>
</dbReference>
<dbReference type="GO" id="GO:0030244">
    <property type="term" value="P:cellulose biosynthetic process"/>
    <property type="evidence" value="ECO:0007669"/>
    <property type="project" value="InterPro"/>
</dbReference>
<gene>
    <name evidence="13" type="primary">CSLH1</name>
    <name evidence="13" type="ORF">SDJN03_02184</name>
</gene>
<dbReference type="GO" id="GO:0016760">
    <property type="term" value="F:cellulose synthase (UDP-forming) activity"/>
    <property type="evidence" value="ECO:0007669"/>
    <property type="project" value="InterPro"/>
</dbReference>
<comment type="subcellular location">
    <subcellularLocation>
        <location evidence="1">Endomembrane system</location>
    </subcellularLocation>
</comment>
<reference evidence="13 14" key="1">
    <citation type="journal article" date="2021" name="Hortic Res">
        <title>The domestication of Cucurbita argyrosperma as revealed by the genome of its wild relative.</title>
        <authorList>
            <person name="Barrera-Redondo J."/>
            <person name="Sanchez-de la Vega G."/>
            <person name="Aguirre-Liguori J.A."/>
            <person name="Castellanos-Morales G."/>
            <person name="Gutierrez-Guerrero Y.T."/>
            <person name="Aguirre-Dugua X."/>
            <person name="Aguirre-Planter E."/>
            <person name="Tenaillon M.I."/>
            <person name="Lira-Saade R."/>
            <person name="Eguiarte L.E."/>
        </authorList>
    </citation>
    <scope>NUCLEOTIDE SEQUENCE [LARGE SCALE GENOMIC DNA]</scope>
    <source>
        <strain evidence="13">JBR-2021</strain>
    </source>
</reference>
<evidence type="ECO:0000256" key="3">
    <source>
        <dbReference type="ARBA" id="ARBA00022679"/>
    </source>
</evidence>
<dbReference type="GO" id="GO:0016020">
    <property type="term" value="C:membrane"/>
    <property type="evidence" value="ECO:0007669"/>
    <property type="project" value="InterPro"/>
</dbReference>
<keyword evidence="4 11" id="KW-0812">Transmembrane</keyword>
<dbReference type="Pfam" id="PF03552">
    <property type="entry name" value="Cellulose_synt"/>
    <property type="match status" value="4"/>
</dbReference>
<dbReference type="Pfam" id="PF13632">
    <property type="entry name" value="Glyco_trans_2_3"/>
    <property type="match status" value="1"/>
</dbReference>
<evidence type="ECO:0000256" key="1">
    <source>
        <dbReference type="ARBA" id="ARBA00004308"/>
    </source>
</evidence>
<feature type="transmembrane region" description="Helical" evidence="11">
    <location>
        <begin position="1246"/>
        <end position="1264"/>
    </location>
</feature>
<sequence>MANSLPLYEKTAIKRPTHKALDLAILFLLLSLLPYRLFLLSTHGFSNLQALAFLCESWFAFVQLLSIVTKWNPVDFQTYPHRLLKWEVELPAVDIFVTTADPVLEPPIITVNTVLSLMALDYPANKLACYVSDDGCSPLTLYALSEGLEFARIWVPFCRKYEVEERAPFRYFSNASTPPYLHTSPEFQNEWKRVKVEYERMEGKIKEAELDRFSSRKDLAPFSHVDTTNHPAIIKILWENKNDLDELPHLIYLSREKSPKHPHHYKAGAMNVLTRVSGLLTNAPYILNVDCDMYANNPKVILHAMCVFFNSEAEPKEIGYVQSPQCFYDGLKDDPFGNQLVALYEFFARGIMGIQGPFYSGTGCFHRRKVIYGQWPHHEGKASEQELLKSFGKSKALAKSAALTFEDNACGYHLKGLMNNLEAANQVAGCGYEIGTAWGSKIGWIYGSTVEDIQTGLMIQKRGWRSIYIALDPPAFYGCAPSELPASLTQQKRWATGLLEILFSKNCPIFATLFGKLEWKQCVAYLWLLTWGLRSIPELCYAMLPAYCLITNSHVFPTVREGKIIIPISIFILYNFQQLLQYFQTGQSLRAWWNNQRMERVNTMCSWLLGVANVVLKLLRISETVFEVTKKDSSSSNTDEKTKLEDSNHFTFDESLLFIPGTTIVLVQVSALLVSLTRARVSFCFPMAKPNALSLYQKVELQSPLQRALDVTIFFLLLALLAYRLHLVRTHGLCWLYAIAFLGESWFAFFWALTANITWTPVQYQTYPQRLLKRVEELPRVDVFITTADPELEPPIITINTVLSLLAVEYPANKLACYVSDDGCSPLTYYSLSEALKFAKIWVPFCKNYRVEVRAPFRYFSDDLSLAGSPEFQYEWRRMKDAYGALNQRIEDAAKSFTFGDLIKVKMRGMAGIQGPAYMGTGCIHRRKVLYGQSPNEANINEKYYDDELYKTFGNSKDFVTSATRVLRSVEDYPNCLADSIKATHEVATADYEHNSRWGSKVGWQYGSVVEDVLTGMLIHKKGWKSAYLTPTPPAFLGCAPSGGPIPLSHHKRGITGLLETLISKNSPIVTALSDNLQFRQRMFYLWIYLASVQAIPRICYALLPAFCLIANFHFLPKAQEPVICIPLLLSVLFVLRQMLGYIETDQSIRAWWNNHRMDMIKSMCSCLLGVVAVLLKILGLSETTFEVTKKESASSSDDTESSDRDLGRFTFDESPMFVPITTVMMIQLAALAIGFLGTQPGRREFGVGEVTCSVWLVLCFWPILKGMFAKGSYGLPWSTLFKSSALTFLFVYLCRMSTK</sequence>
<evidence type="ECO:0000313" key="14">
    <source>
        <dbReference type="Proteomes" id="UP000685013"/>
    </source>
</evidence>
<comment type="caution">
    <text evidence="13">The sequence shown here is derived from an EMBL/GenBank/DDBJ whole genome shotgun (WGS) entry which is preliminary data.</text>
</comment>
<feature type="non-terminal residue" evidence="13">
    <location>
        <position position="1"/>
    </location>
</feature>
<organism evidence="13 14">
    <name type="scientific">Cucurbita argyrosperma subsp. sororia</name>
    <dbReference type="NCBI Taxonomy" id="37648"/>
    <lineage>
        <taxon>Eukaryota</taxon>
        <taxon>Viridiplantae</taxon>
        <taxon>Streptophyta</taxon>
        <taxon>Embryophyta</taxon>
        <taxon>Tracheophyta</taxon>
        <taxon>Spermatophyta</taxon>
        <taxon>Magnoliopsida</taxon>
        <taxon>eudicotyledons</taxon>
        <taxon>Gunneridae</taxon>
        <taxon>Pentapetalae</taxon>
        <taxon>rosids</taxon>
        <taxon>fabids</taxon>
        <taxon>Cucurbitales</taxon>
        <taxon>Cucurbitaceae</taxon>
        <taxon>Cucurbiteae</taxon>
        <taxon>Cucurbita</taxon>
    </lineage>
</organism>
<dbReference type="GO" id="GO:0071555">
    <property type="term" value="P:cell wall organization"/>
    <property type="evidence" value="ECO:0007669"/>
    <property type="project" value="UniProtKB-KW"/>
</dbReference>
<dbReference type="EMBL" id="JAGKQH010000002">
    <property type="protein sequence ID" value="KAG6604867.1"/>
    <property type="molecule type" value="Genomic_DNA"/>
</dbReference>
<feature type="binding site" evidence="9">
    <location>
        <position position="134"/>
    </location>
    <ligand>
        <name>UDP-alpha-D-glucose</name>
        <dbReference type="ChEBI" id="CHEBI:58885"/>
    </ligand>
</feature>
<dbReference type="InterPro" id="IPR001173">
    <property type="entry name" value="Glyco_trans_2-like"/>
</dbReference>
<feature type="transmembrane region" description="Helical" evidence="11">
    <location>
        <begin position="656"/>
        <end position="677"/>
    </location>
</feature>
<name>A0AAV6NY47_9ROSI</name>
<feature type="binding site" evidence="10">
    <location>
        <position position="290"/>
    </location>
    <ligand>
        <name>Mn(2+)</name>
        <dbReference type="ChEBI" id="CHEBI:29035"/>
    </ligand>
</feature>
<evidence type="ECO:0000256" key="10">
    <source>
        <dbReference type="PIRSR" id="PIRSR605150-3"/>
    </source>
</evidence>
<dbReference type="InterPro" id="IPR005150">
    <property type="entry name" value="Cellulose_synth"/>
</dbReference>
<evidence type="ECO:0000313" key="13">
    <source>
        <dbReference type="EMBL" id="KAG6604867.1"/>
    </source>
</evidence>